<accession>A0A1C3XG34</accession>
<evidence type="ECO:0008006" key="5">
    <source>
        <dbReference type="Google" id="ProtNLM"/>
    </source>
</evidence>
<proteinExistence type="predicted"/>
<evidence type="ECO:0000313" key="4">
    <source>
        <dbReference type="Proteomes" id="UP000199184"/>
    </source>
</evidence>
<dbReference type="Proteomes" id="UP000199184">
    <property type="component" value="Unassembled WGS sequence"/>
</dbReference>
<keyword evidence="1" id="KW-0051">Antiviral defense</keyword>
<dbReference type="AlphaFoldDB" id="A0A1C3XG34"/>
<organism evidence="3 4">
    <name type="scientific">Bradyrhizobium shewense</name>
    <dbReference type="NCBI Taxonomy" id="1761772"/>
    <lineage>
        <taxon>Bacteria</taxon>
        <taxon>Pseudomonadati</taxon>
        <taxon>Pseudomonadota</taxon>
        <taxon>Alphaproteobacteria</taxon>
        <taxon>Hyphomicrobiales</taxon>
        <taxon>Nitrobacteraceae</taxon>
        <taxon>Bradyrhizobium</taxon>
    </lineage>
</organism>
<keyword evidence="2" id="KW-0175">Coiled coil</keyword>
<name>A0A1C3XG34_9BRAD</name>
<evidence type="ECO:0000256" key="2">
    <source>
        <dbReference type="SAM" id="Coils"/>
    </source>
</evidence>
<evidence type="ECO:0000256" key="1">
    <source>
        <dbReference type="ARBA" id="ARBA00023118"/>
    </source>
</evidence>
<sequence length="414" mass="45686">MNVLHPGPWPTIAEYDALLMDIARRIQLTRTKHETAERNFGALCNHVDRKGSPLEDCVIECYPSGSFATGTAIASRVKKAQHDVDVVMELKVDPTTSPQRILQLLFEAINGEPGSSYHGMVTLNSRCVTVKYADGTTVDLMPIARINGPDRAGHLFHHKKETGESYHKKVNPWGFATHFNNHVDFDPAFHDLFEGRRLLVEGKIVEKADTQPMPDHVPIEEKSARVVALQLIKRARDIAYRSSSRNGLRKPPSVVLAAMALGAGPVKPSLLDEVIGIATHIRLRLTETNGVRGTVQVLNPAYPLDEFTDRWPENKTAQDLLDGDLRRLIVNLHKLRNDNLSLEEKRDLLKQLFGETAATYAIESSLDASRREMEANKLRMGNNGKVFSAAAPAVLATSTAARSATREGGGALSE</sequence>
<reference evidence="4" key="1">
    <citation type="submission" date="2016-08" db="EMBL/GenBank/DDBJ databases">
        <authorList>
            <person name="Varghese N."/>
            <person name="Submissions Spin"/>
        </authorList>
    </citation>
    <scope>NUCLEOTIDE SEQUENCE [LARGE SCALE GENOMIC DNA]</scope>
    <source>
        <strain evidence="4">ERR11</strain>
    </source>
</reference>
<gene>
    <name evidence="3" type="ORF">GA0061098_1015113</name>
</gene>
<dbReference type="InterPro" id="IPR006116">
    <property type="entry name" value="NT_2-5OAS_ClassI-CCAase"/>
</dbReference>
<dbReference type="Pfam" id="PF18144">
    <property type="entry name" value="SMODS"/>
    <property type="match status" value="1"/>
</dbReference>
<dbReference type="EMBL" id="FMAI01000015">
    <property type="protein sequence ID" value="SCB51237.1"/>
    <property type="molecule type" value="Genomic_DNA"/>
</dbReference>
<protein>
    <recommendedName>
        <fullName evidence="5">Nucleotidyltransferase</fullName>
    </recommendedName>
</protein>
<dbReference type="GO" id="GO:0016779">
    <property type="term" value="F:nucleotidyltransferase activity"/>
    <property type="evidence" value="ECO:0007669"/>
    <property type="project" value="InterPro"/>
</dbReference>
<dbReference type="CDD" id="cd05400">
    <property type="entry name" value="NT_2-5OAS_ClassI-CCAase"/>
    <property type="match status" value="1"/>
</dbReference>
<dbReference type="GO" id="GO:0051607">
    <property type="term" value="P:defense response to virus"/>
    <property type="evidence" value="ECO:0007669"/>
    <property type="project" value="UniProtKB-KW"/>
</dbReference>
<keyword evidence="4" id="KW-1185">Reference proteome</keyword>
<dbReference type="SUPFAM" id="SSF81301">
    <property type="entry name" value="Nucleotidyltransferase"/>
    <property type="match status" value="1"/>
</dbReference>
<dbReference type="InterPro" id="IPR043519">
    <property type="entry name" value="NT_sf"/>
</dbReference>
<evidence type="ECO:0000313" key="3">
    <source>
        <dbReference type="EMBL" id="SCB51237.1"/>
    </source>
</evidence>
<feature type="coiled-coil region" evidence="2">
    <location>
        <begin position="325"/>
        <end position="352"/>
    </location>
</feature>